<protein>
    <submittedName>
        <fullName evidence="2">Uncharacterized protein</fullName>
    </submittedName>
</protein>
<reference evidence="2 3" key="1">
    <citation type="submission" date="2014-04" db="EMBL/GenBank/DDBJ databases">
        <authorList>
            <consortium name="DOE Joint Genome Institute"/>
            <person name="Kuo A."/>
            <person name="Kohler A."/>
            <person name="Nagy L.G."/>
            <person name="Floudas D."/>
            <person name="Copeland A."/>
            <person name="Barry K.W."/>
            <person name="Cichocki N."/>
            <person name="Veneault-Fourrey C."/>
            <person name="LaButti K."/>
            <person name="Lindquist E.A."/>
            <person name="Lipzen A."/>
            <person name="Lundell T."/>
            <person name="Morin E."/>
            <person name="Murat C."/>
            <person name="Sun H."/>
            <person name="Tunlid A."/>
            <person name="Henrissat B."/>
            <person name="Grigoriev I.V."/>
            <person name="Hibbett D.S."/>
            <person name="Martin F."/>
            <person name="Nordberg H.P."/>
            <person name="Cantor M.N."/>
            <person name="Hua S.X."/>
        </authorList>
    </citation>
    <scope>NUCLEOTIDE SEQUENCE [LARGE SCALE GENOMIC DNA]</scope>
    <source>
        <strain evidence="2 3">LaAM-08-1</strain>
    </source>
</reference>
<feature type="compositionally biased region" description="Low complexity" evidence="1">
    <location>
        <begin position="45"/>
        <end position="57"/>
    </location>
</feature>
<proteinExistence type="predicted"/>
<sequence length="176" mass="19208">MSTAGPDCETRKASKPSEKLTDASNSGKFKLDLKSHQHIHNSAISTEASKTVSTTTSSKHKQATVKEVDDEESNPAPKVPPSKQSWVIASDGEIEEVSALTSLSNARHENEPLELEHSEPEAPTVLSKDKTKDVDVFFHPPVRIGRKPRRACILCKAKGFTQTIVSEAPWGSIRLP</sequence>
<reference evidence="3" key="2">
    <citation type="submission" date="2015-01" db="EMBL/GenBank/DDBJ databases">
        <title>Evolutionary Origins and Diversification of the Mycorrhizal Mutualists.</title>
        <authorList>
            <consortium name="DOE Joint Genome Institute"/>
            <consortium name="Mycorrhizal Genomics Consortium"/>
            <person name="Kohler A."/>
            <person name="Kuo A."/>
            <person name="Nagy L.G."/>
            <person name="Floudas D."/>
            <person name="Copeland A."/>
            <person name="Barry K.W."/>
            <person name="Cichocki N."/>
            <person name="Veneault-Fourrey C."/>
            <person name="LaButti K."/>
            <person name="Lindquist E.A."/>
            <person name="Lipzen A."/>
            <person name="Lundell T."/>
            <person name="Morin E."/>
            <person name="Murat C."/>
            <person name="Riley R."/>
            <person name="Ohm R."/>
            <person name="Sun H."/>
            <person name="Tunlid A."/>
            <person name="Henrissat B."/>
            <person name="Grigoriev I.V."/>
            <person name="Hibbett D.S."/>
            <person name="Martin F."/>
        </authorList>
    </citation>
    <scope>NUCLEOTIDE SEQUENCE [LARGE SCALE GENOMIC DNA]</scope>
    <source>
        <strain evidence="3">LaAM-08-1</strain>
    </source>
</reference>
<keyword evidence="3" id="KW-1185">Reference proteome</keyword>
<dbReference type="Proteomes" id="UP000054477">
    <property type="component" value="Unassembled WGS sequence"/>
</dbReference>
<dbReference type="HOGENOM" id="CLU_1525394_0_0_1"/>
<organism evidence="2 3">
    <name type="scientific">Laccaria amethystina LaAM-08-1</name>
    <dbReference type="NCBI Taxonomy" id="1095629"/>
    <lineage>
        <taxon>Eukaryota</taxon>
        <taxon>Fungi</taxon>
        <taxon>Dikarya</taxon>
        <taxon>Basidiomycota</taxon>
        <taxon>Agaricomycotina</taxon>
        <taxon>Agaricomycetes</taxon>
        <taxon>Agaricomycetidae</taxon>
        <taxon>Agaricales</taxon>
        <taxon>Agaricineae</taxon>
        <taxon>Hydnangiaceae</taxon>
        <taxon>Laccaria</taxon>
    </lineage>
</organism>
<dbReference type="AlphaFoldDB" id="A0A0C9WKT2"/>
<gene>
    <name evidence="2" type="ORF">K443DRAFT_10482</name>
</gene>
<evidence type="ECO:0000313" key="3">
    <source>
        <dbReference type="Proteomes" id="UP000054477"/>
    </source>
</evidence>
<name>A0A0C9WKT2_9AGAR</name>
<feature type="region of interest" description="Disordered" evidence="1">
    <location>
        <begin position="104"/>
        <end position="128"/>
    </location>
</feature>
<evidence type="ECO:0000313" key="2">
    <source>
        <dbReference type="EMBL" id="KIJ96619.1"/>
    </source>
</evidence>
<feature type="compositionally biased region" description="Basic and acidic residues" evidence="1">
    <location>
        <begin position="8"/>
        <end position="21"/>
    </location>
</feature>
<evidence type="ECO:0000256" key="1">
    <source>
        <dbReference type="SAM" id="MobiDB-lite"/>
    </source>
</evidence>
<dbReference type="EMBL" id="KN838715">
    <property type="protein sequence ID" value="KIJ96619.1"/>
    <property type="molecule type" value="Genomic_DNA"/>
</dbReference>
<feature type="compositionally biased region" description="Basic and acidic residues" evidence="1">
    <location>
        <begin position="106"/>
        <end position="120"/>
    </location>
</feature>
<feature type="region of interest" description="Disordered" evidence="1">
    <location>
        <begin position="1"/>
        <end position="86"/>
    </location>
</feature>
<accession>A0A0C9WKT2</accession>